<accession>A0A6M1SUJ1</accession>
<dbReference type="EMBL" id="JAALLS010000002">
    <property type="protein sequence ID" value="NGP87226.1"/>
    <property type="molecule type" value="Genomic_DNA"/>
</dbReference>
<sequence length="151" mass="16936">MYLLPNYCKKVGLTLFIPTATVNLINGFIHGYNNGSDSTKIPELVPFDVMGITIFSDSFFEITALISAIGLLIYALSKDEKTDEFIIRLRMEAVHLTFFISLLTIAFLLLFNVKTNLDALYIIELQIIIFLIAKKSKKISASPSTSEGYEQ</sequence>
<evidence type="ECO:0000256" key="1">
    <source>
        <dbReference type="SAM" id="Phobius"/>
    </source>
</evidence>
<reference evidence="2 3" key="1">
    <citation type="submission" date="2020-02" db="EMBL/GenBank/DDBJ databases">
        <title>Aliifodinibius halophilus 2W32, complete genome.</title>
        <authorList>
            <person name="Li Y."/>
            <person name="Wu S."/>
        </authorList>
    </citation>
    <scope>NUCLEOTIDE SEQUENCE [LARGE SCALE GENOMIC DNA]</scope>
    <source>
        <strain evidence="2 3">2W32</strain>
    </source>
</reference>
<evidence type="ECO:0000313" key="2">
    <source>
        <dbReference type="EMBL" id="NGP87226.1"/>
    </source>
</evidence>
<protein>
    <submittedName>
        <fullName evidence="2">Uncharacterized protein</fullName>
    </submittedName>
</protein>
<keyword evidence="1" id="KW-0812">Transmembrane</keyword>
<organism evidence="2 3">
    <name type="scientific">Fodinibius halophilus</name>
    <dbReference type="NCBI Taxonomy" id="1736908"/>
    <lineage>
        <taxon>Bacteria</taxon>
        <taxon>Pseudomonadati</taxon>
        <taxon>Balneolota</taxon>
        <taxon>Balneolia</taxon>
        <taxon>Balneolales</taxon>
        <taxon>Balneolaceae</taxon>
        <taxon>Fodinibius</taxon>
    </lineage>
</organism>
<dbReference type="RefSeq" id="WP_165265777.1">
    <property type="nucleotide sequence ID" value="NZ_JAALLS010000002.1"/>
</dbReference>
<proteinExistence type="predicted"/>
<evidence type="ECO:0000313" key="3">
    <source>
        <dbReference type="Proteomes" id="UP000479132"/>
    </source>
</evidence>
<feature type="transmembrane region" description="Helical" evidence="1">
    <location>
        <begin position="12"/>
        <end position="32"/>
    </location>
</feature>
<keyword evidence="1" id="KW-0472">Membrane</keyword>
<feature type="transmembrane region" description="Helical" evidence="1">
    <location>
        <begin position="52"/>
        <end position="77"/>
    </location>
</feature>
<feature type="transmembrane region" description="Helical" evidence="1">
    <location>
        <begin position="89"/>
        <end position="111"/>
    </location>
</feature>
<comment type="caution">
    <text evidence="2">The sequence shown here is derived from an EMBL/GenBank/DDBJ whole genome shotgun (WGS) entry which is preliminary data.</text>
</comment>
<name>A0A6M1SUJ1_9BACT</name>
<keyword evidence="3" id="KW-1185">Reference proteome</keyword>
<gene>
    <name evidence="2" type="ORF">G3569_02575</name>
</gene>
<keyword evidence="1" id="KW-1133">Transmembrane helix</keyword>
<dbReference type="Proteomes" id="UP000479132">
    <property type="component" value="Unassembled WGS sequence"/>
</dbReference>
<dbReference type="AlphaFoldDB" id="A0A6M1SUJ1"/>